<proteinExistence type="predicted"/>
<dbReference type="KEGG" id="sscu:CEP64_12385"/>
<dbReference type="EMBL" id="CP022046">
    <property type="protein sequence ID" value="ASE35352.1"/>
    <property type="molecule type" value="Genomic_DNA"/>
</dbReference>
<dbReference type="RefSeq" id="WP_088592610.1">
    <property type="nucleotide sequence ID" value="NZ_CP022046.2"/>
</dbReference>
<gene>
    <name evidence="1" type="ORF">CEP64_12385</name>
</gene>
<dbReference type="AlphaFoldDB" id="A0AAI8GUW8"/>
<dbReference type="Proteomes" id="UP000197058">
    <property type="component" value="Chromosome"/>
</dbReference>
<protein>
    <submittedName>
        <fullName evidence="1">Uncharacterized protein</fullName>
    </submittedName>
</protein>
<evidence type="ECO:0000313" key="2">
    <source>
        <dbReference type="Proteomes" id="UP000197058"/>
    </source>
</evidence>
<sequence>MEHKTYGEKFMEGLHKIELKSEIENVFETYDMTERIKGIVDFVEERKIRLQKLKKMSLKENQFMLALSIKEELQVIYMLEMMLTQLSNEMDYMVDEVLELLSNIEKTASDSLQTKEADKKDTVI</sequence>
<evidence type="ECO:0000313" key="1">
    <source>
        <dbReference type="EMBL" id="ASE35352.1"/>
    </source>
</evidence>
<accession>A0AAI8GUW8</accession>
<organism evidence="1 2">
    <name type="scientific">Mammaliicoccus sciuri</name>
    <name type="common">Staphylococcus sciuri</name>
    <dbReference type="NCBI Taxonomy" id="1296"/>
    <lineage>
        <taxon>Bacteria</taxon>
        <taxon>Bacillati</taxon>
        <taxon>Bacillota</taxon>
        <taxon>Bacilli</taxon>
        <taxon>Bacillales</taxon>
        <taxon>Staphylococcaceae</taxon>
        <taxon>Mammaliicoccus</taxon>
    </lineage>
</organism>
<reference evidence="2" key="1">
    <citation type="submission" date="2017-06" db="EMBL/GenBank/DDBJ databases">
        <title>FDA dAtabase for Regulatory Grade micrObial Sequences (FDA-ARGOS): Supporting development and validation of Infectious Disease Dx tests.</title>
        <authorList>
            <person name="Goldberg B."/>
            <person name="Campos J."/>
            <person name="Tallon L."/>
            <person name="Sadzewicz L."/>
            <person name="Sengamalay N."/>
            <person name="Ott S."/>
            <person name="Godinez A."/>
            <person name="Nagaraj S."/>
            <person name="Vavikolanu K."/>
            <person name="Nadendla S."/>
            <person name="George J."/>
            <person name="Geyer C."/>
            <person name="Sichtig H."/>
        </authorList>
    </citation>
    <scope>NUCLEOTIDE SEQUENCE [LARGE SCALE GENOMIC DNA]</scope>
    <source>
        <strain evidence="2">FDAARGOS_285</strain>
    </source>
</reference>
<name>A0AAI8GUW8_MAMSC</name>